<dbReference type="HOGENOM" id="CLU_2385850_0_0_1"/>
<evidence type="ECO:0000256" key="1">
    <source>
        <dbReference type="SAM" id="MobiDB-lite"/>
    </source>
</evidence>
<evidence type="ECO:0000313" key="2">
    <source>
        <dbReference type="EMBL" id="KDQ07089.1"/>
    </source>
</evidence>
<dbReference type="EMBL" id="KL198115">
    <property type="protein sequence ID" value="KDQ07089.1"/>
    <property type="molecule type" value="Genomic_DNA"/>
</dbReference>
<name>A0A067LVB6_BOTB1</name>
<proteinExistence type="predicted"/>
<accession>A0A067LVB6</accession>
<dbReference type="AlphaFoldDB" id="A0A067LVB6"/>
<keyword evidence="3" id="KW-1185">Reference proteome</keyword>
<evidence type="ECO:0000313" key="3">
    <source>
        <dbReference type="Proteomes" id="UP000027195"/>
    </source>
</evidence>
<evidence type="ECO:0008006" key="4">
    <source>
        <dbReference type="Google" id="ProtNLM"/>
    </source>
</evidence>
<dbReference type="Proteomes" id="UP000027195">
    <property type="component" value="Unassembled WGS sequence"/>
</dbReference>
<dbReference type="InterPro" id="IPR029063">
    <property type="entry name" value="SAM-dependent_MTases_sf"/>
</dbReference>
<feature type="region of interest" description="Disordered" evidence="1">
    <location>
        <begin position="1"/>
        <end position="21"/>
    </location>
</feature>
<organism evidence="2 3">
    <name type="scientific">Botryobasidium botryosum (strain FD-172 SS1)</name>
    <dbReference type="NCBI Taxonomy" id="930990"/>
    <lineage>
        <taxon>Eukaryota</taxon>
        <taxon>Fungi</taxon>
        <taxon>Dikarya</taxon>
        <taxon>Basidiomycota</taxon>
        <taxon>Agaricomycotina</taxon>
        <taxon>Agaricomycetes</taxon>
        <taxon>Cantharellales</taxon>
        <taxon>Botryobasidiaceae</taxon>
        <taxon>Botryobasidium</taxon>
    </lineage>
</organism>
<gene>
    <name evidence="2" type="ORF">BOTBODRAFT_192614</name>
</gene>
<dbReference type="InParanoid" id="A0A067LVB6"/>
<reference evidence="3" key="1">
    <citation type="journal article" date="2014" name="Proc. Natl. Acad. Sci. U.S.A.">
        <title>Extensive sampling of basidiomycete genomes demonstrates inadequacy of the white-rot/brown-rot paradigm for wood decay fungi.</title>
        <authorList>
            <person name="Riley R."/>
            <person name="Salamov A.A."/>
            <person name="Brown D.W."/>
            <person name="Nagy L.G."/>
            <person name="Floudas D."/>
            <person name="Held B.W."/>
            <person name="Levasseur A."/>
            <person name="Lombard V."/>
            <person name="Morin E."/>
            <person name="Otillar R."/>
            <person name="Lindquist E.A."/>
            <person name="Sun H."/>
            <person name="LaButti K.M."/>
            <person name="Schmutz J."/>
            <person name="Jabbour D."/>
            <person name="Luo H."/>
            <person name="Baker S.E."/>
            <person name="Pisabarro A.G."/>
            <person name="Walton J.D."/>
            <person name="Blanchette R.A."/>
            <person name="Henrissat B."/>
            <person name="Martin F."/>
            <person name="Cullen D."/>
            <person name="Hibbett D.S."/>
            <person name="Grigoriev I.V."/>
        </authorList>
    </citation>
    <scope>NUCLEOTIDE SEQUENCE [LARGE SCALE GENOMIC DNA]</scope>
    <source>
        <strain evidence="3">FD-172 SS1</strain>
    </source>
</reference>
<dbReference type="SUPFAM" id="SSF53335">
    <property type="entry name" value="S-adenosyl-L-methionine-dependent methyltransferases"/>
    <property type="match status" value="1"/>
</dbReference>
<dbReference type="OrthoDB" id="10017101at2759"/>
<sequence>MVTMDPSFALPPGAPLPTRPRTISVNFAKPVPDSKIIGREDVHALTLSRCRLRRRTHAPGFPQHLGDPVQALREIRHVTKPGGIVAVRDATSPV</sequence>
<protein>
    <recommendedName>
        <fullName evidence="4">Methyltransferase type 11 domain-containing protein</fullName>
    </recommendedName>
</protein>